<gene>
    <name evidence="2" type="ORF">RB2654_15325</name>
</gene>
<comment type="caution">
    <text evidence="2">The sequence shown here is derived from an EMBL/GenBank/DDBJ whole genome shotgun (WGS) entry which is preliminary data.</text>
</comment>
<organism evidence="2 3">
    <name type="scientific">Maritimibacter alkaliphilus HTCC2654</name>
    <dbReference type="NCBI Taxonomy" id="314271"/>
    <lineage>
        <taxon>Bacteria</taxon>
        <taxon>Pseudomonadati</taxon>
        <taxon>Pseudomonadota</taxon>
        <taxon>Alphaproteobacteria</taxon>
        <taxon>Rhodobacterales</taxon>
        <taxon>Roseobacteraceae</taxon>
        <taxon>Maritimibacter</taxon>
    </lineage>
</organism>
<dbReference type="AntiFam" id="ANF00199">
    <property type="entry name" value="Shadow ORF (opposite gltB)"/>
</dbReference>
<feature type="region of interest" description="Disordered" evidence="1">
    <location>
        <begin position="710"/>
        <end position="733"/>
    </location>
</feature>
<dbReference type="HOGENOM" id="CLU_245957_0_0_5"/>
<sequence>MGTRVADGEPLTRATCREQIPGGRTVKHGVADDRVLARHQRRRHGRTHDDRAPGQAFADIVVGVARDLDLETGGRESAQRLTGGTGQLDRQVIGLKVVVHAEVANDMARHPRPDGPGRVLNRVLKLHLLAFVQEARGILHDFGVQRIQHLVARPGAVVGVLADAIDRDQERVQVQIVKVRGAAADLAQKIRTTDHLVQRTGTDPGEDFAHFGGVEGDEVHHFVGIARELGPQAFVLRADAHRAGVRLALTHHDTAHRDQRGGADAVFLGTHHRSHDDVTTRAKATIGAQRHARAQVVHRKHLMRFRQTHLPRQTRELDRRGRGRARAAVVTRNQDHVGFRLGDTGSNRADTGGGHKLHRHLTTRVDLLEVIDQLRKVFDRVDVVVRRRRNQRHAFGGVTQTRDQVRDLHPRKLTTFAGLGTLSDLDLKLFALVQVFGGHAETPRCDLLDLGRRVVAVRLRHEMRRVFAALTGVRLGPDPVHRDVQRFVRLGRQSAQAHAGGHEPFADRGDRFHLFDRNRLAQRFDVEHVAQMDRRVRLHPCRILLPHLVRRAVAGGLHQVHGLRTPSVGLAVLASLVEAADGQNILPQTPAFRVDRACFLLDAADADAGDTAGHAGEVVRDHRAAQAHGLEVQTAAIGRDDRDTHLGHDLEQTLIHRFAILANGIGQAAFEQAALDPVGKAVFGEIGVHHRRARRDQHREVMRVDAFGRPHVERGEGPQPLARQPRMHGRGGKDHRHPHLVLVLCHVRQHDVPGTRTHSLFRLVTDAGQTVAQRLIATVRREGAVDVDAFRVEVLEQLFELRVADEGAFQHEDLGLASGFVQHVLEVAEPGLEAHDPEFAQRVNRRVRDLAEVLAEEVAQGPVFIRQHRRRRVITHRRQRFFPVLGHRRENLFQLFQRVAGGHLTAAQIGPGVKRLFFDAQQFLVNVVDLADPVAEGLAVGEFVLDLDVVVELALFHIDGEQLAGTERAFLDAGRLVHRDHARLGPGDHQPVTRHDIAHRAQAVAVQTRADPATIGHGQRGGAVPRLHRRVGVGIHIHPRLRHFRRLLGPRFRHQHRLGHRRGPSGAHQNFEHRIQCGTVRRALRHDRLDVLGQIPERARGHADLVALHPVQVALQRVDFAVVGEHPERLRQPPLREGVGRIPLVIDRECALEPLVFQVRVELRHLLGQHHALVDDRPARQRGEVKLADTCGGGGFFDPAADDVKLALERFFVHALGVRNQDLFDLGPGRVGLFAEAGDIHRHVTPAVDVIAHAQDFGLDDGPARLLRAEVGARQEHLTDRDHLFLARLVAGAADLIVEELHRDLHVDARAVAGLAVGIHRAPVPDRLQSFDARFHDLAAFLAVDRHDEAHAARGVFELFAVHPMFGKVSALGFFLGHPAFVKFGHGRSPQAPEWGRLARG</sequence>
<dbReference type="EMBL" id="AAMT01000008">
    <property type="protein sequence ID" value="EAQ12669.1"/>
    <property type="molecule type" value="Genomic_DNA"/>
</dbReference>
<evidence type="ECO:0000313" key="2">
    <source>
        <dbReference type="EMBL" id="EAQ12669.1"/>
    </source>
</evidence>
<keyword evidence="3" id="KW-1185">Reference proteome</keyword>
<evidence type="ECO:0000313" key="3">
    <source>
        <dbReference type="Proteomes" id="UP000002931"/>
    </source>
</evidence>
<dbReference type="Proteomes" id="UP000002931">
    <property type="component" value="Unassembled WGS sequence"/>
</dbReference>
<reference evidence="2 3" key="1">
    <citation type="journal article" date="2010" name="J. Bacteriol.">
        <title>Genome sequences of Pelagibaca bermudensis HTCC2601T and Maritimibacter alkaliphilus HTCC2654T, the type strains of two marine Roseobacter genera.</title>
        <authorList>
            <person name="Thrash J.C."/>
            <person name="Cho J.C."/>
            <person name="Ferriera S."/>
            <person name="Johnson J."/>
            <person name="Vergin K.L."/>
            <person name="Giovannoni S.J."/>
        </authorList>
    </citation>
    <scope>NUCLEOTIDE SEQUENCE [LARGE SCALE GENOMIC DNA]</scope>
    <source>
        <strain evidence="2 3">HTCC2654</strain>
    </source>
</reference>
<accession>A3VHB4</accession>
<name>A3VHB4_9RHOB</name>
<dbReference type="AntiFam" id="ANF00150">
    <property type="entry name" value="Shadow ORF (opposite gltB)"/>
</dbReference>
<evidence type="ECO:0000256" key="1">
    <source>
        <dbReference type="SAM" id="MobiDB-lite"/>
    </source>
</evidence>
<dbReference type="eggNOG" id="ENOG502ZCGZ">
    <property type="taxonomic scope" value="Bacteria"/>
</dbReference>
<protein>
    <submittedName>
        <fullName evidence="2">Uncharacterized protein</fullName>
    </submittedName>
</protein>
<proteinExistence type="predicted"/>